<dbReference type="PANTHER" id="PTHR45936:SF1">
    <property type="entry name" value="TRNA-DIHYDROURIDINE(20) SYNTHASE [NAD(P)+]-LIKE"/>
    <property type="match status" value="1"/>
</dbReference>
<evidence type="ECO:0000256" key="8">
    <source>
        <dbReference type="ARBA" id="ARBA00048342"/>
    </source>
</evidence>
<dbReference type="Proteomes" id="UP000000599">
    <property type="component" value="Chromosome B"/>
</dbReference>
<organism evidence="11 12">
    <name type="scientific">Debaryomyces hansenii (strain ATCC 36239 / CBS 767 / BCRC 21394 / JCM 1990 / NBRC 0083 / IGC 2968)</name>
    <name type="common">Yeast</name>
    <name type="synonym">Torulaspora hansenii</name>
    <dbReference type="NCBI Taxonomy" id="284592"/>
    <lineage>
        <taxon>Eukaryota</taxon>
        <taxon>Fungi</taxon>
        <taxon>Dikarya</taxon>
        <taxon>Ascomycota</taxon>
        <taxon>Saccharomycotina</taxon>
        <taxon>Pichiomycetes</taxon>
        <taxon>Debaryomycetaceae</taxon>
        <taxon>Debaryomyces</taxon>
    </lineage>
</organism>
<name>Q6BX60_DEBHA</name>
<evidence type="ECO:0000259" key="10">
    <source>
        <dbReference type="Pfam" id="PF01207"/>
    </source>
</evidence>
<dbReference type="HOGENOM" id="CLU_013299_3_2_1"/>
<evidence type="ECO:0000256" key="6">
    <source>
        <dbReference type="ARBA" id="ARBA00023002"/>
    </source>
</evidence>
<accession>Q6BX60</accession>
<dbReference type="GO" id="GO:0006397">
    <property type="term" value="P:mRNA processing"/>
    <property type="evidence" value="ECO:0007669"/>
    <property type="project" value="UniProtKB-KW"/>
</dbReference>
<dbReference type="GO" id="GO:0102264">
    <property type="term" value="F:tRNA-dihydrouridine20 synthase activity"/>
    <property type="evidence" value="ECO:0007669"/>
    <property type="project" value="EnsemblFungi"/>
</dbReference>
<dbReference type="PROSITE" id="PS01136">
    <property type="entry name" value="UPF0034"/>
    <property type="match status" value="1"/>
</dbReference>
<dbReference type="PANTHER" id="PTHR45936">
    <property type="entry name" value="TRNA-DIHYDROURIDINE(20) SYNTHASE [NAD(P)+]-LIKE"/>
    <property type="match status" value="1"/>
</dbReference>
<dbReference type="STRING" id="284592.Q6BX60"/>
<protein>
    <submittedName>
        <fullName evidence="11">DEHA2B05720p</fullName>
    </submittedName>
</protein>
<comment type="cofactor">
    <cofactor evidence="1">
        <name>FMN</name>
        <dbReference type="ChEBI" id="CHEBI:58210"/>
    </cofactor>
</comment>
<dbReference type="OMA" id="DESYTMT"/>
<dbReference type="EMBL" id="CR382134">
    <property type="protein sequence ID" value="CAG85204.2"/>
    <property type="molecule type" value="Genomic_DNA"/>
</dbReference>
<keyword evidence="5" id="KW-0819">tRNA processing</keyword>
<keyword evidence="4" id="KW-0507">mRNA processing</keyword>
<keyword evidence="6" id="KW-0560">Oxidoreductase</keyword>
<comment type="catalytic activity">
    <reaction evidence="9">
        <text>a 5,6-dihydrouridine in mRNA + NADP(+) = a uridine in mRNA + NADPH + H(+)</text>
        <dbReference type="Rhea" id="RHEA:69855"/>
        <dbReference type="Rhea" id="RHEA-COMP:14658"/>
        <dbReference type="Rhea" id="RHEA-COMP:17789"/>
        <dbReference type="ChEBI" id="CHEBI:15378"/>
        <dbReference type="ChEBI" id="CHEBI:57783"/>
        <dbReference type="ChEBI" id="CHEBI:58349"/>
        <dbReference type="ChEBI" id="CHEBI:65315"/>
        <dbReference type="ChEBI" id="CHEBI:74443"/>
    </reaction>
    <physiologicalReaction direction="right-to-left" evidence="9">
        <dbReference type="Rhea" id="RHEA:69857"/>
    </physiologicalReaction>
</comment>
<dbReference type="VEuPathDB" id="FungiDB:DEHA2B05720g"/>
<dbReference type="Gene3D" id="3.20.20.70">
    <property type="entry name" value="Aldolase class I"/>
    <property type="match status" value="1"/>
</dbReference>
<evidence type="ECO:0000256" key="2">
    <source>
        <dbReference type="ARBA" id="ARBA00022630"/>
    </source>
</evidence>
<keyword evidence="2" id="KW-0285">Flavoprotein</keyword>
<dbReference type="InterPro" id="IPR035587">
    <property type="entry name" value="DUS-like_FMN-bd"/>
</dbReference>
<dbReference type="InterPro" id="IPR018517">
    <property type="entry name" value="tRNA_hU_synthase_CS"/>
</dbReference>
<dbReference type="FunCoup" id="Q6BX60">
    <property type="interactions" value="863"/>
</dbReference>
<dbReference type="InterPro" id="IPR013785">
    <property type="entry name" value="Aldolase_TIM"/>
</dbReference>
<dbReference type="GeneID" id="2913115"/>
<evidence type="ECO:0000313" key="11">
    <source>
        <dbReference type="EMBL" id="CAG85204.2"/>
    </source>
</evidence>
<dbReference type="GO" id="GO:0005737">
    <property type="term" value="C:cytoplasm"/>
    <property type="evidence" value="ECO:0007669"/>
    <property type="project" value="TreeGrafter"/>
</dbReference>
<dbReference type="SUPFAM" id="SSF51395">
    <property type="entry name" value="FMN-linked oxidoreductases"/>
    <property type="match status" value="1"/>
</dbReference>
<evidence type="ECO:0000256" key="3">
    <source>
        <dbReference type="ARBA" id="ARBA00022643"/>
    </source>
</evidence>
<keyword evidence="7" id="KW-0520">NAD</keyword>
<dbReference type="CDD" id="cd02801">
    <property type="entry name" value="DUS_like_FMN"/>
    <property type="match status" value="1"/>
</dbReference>
<dbReference type="GO" id="GO:0050660">
    <property type="term" value="F:flavin adenine dinucleotide binding"/>
    <property type="evidence" value="ECO:0007669"/>
    <property type="project" value="InterPro"/>
</dbReference>
<evidence type="ECO:0000313" key="12">
    <source>
        <dbReference type="Proteomes" id="UP000000599"/>
    </source>
</evidence>
<feature type="domain" description="DUS-like FMN-binding" evidence="10">
    <location>
        <begin position="82"/>
        <end position="340"/>
    </location>
</feature>
<evidence type="ECO:0000256" key="1">
    <source>
        <dbReference type="ARBA" id="ARBA00001917"/>
    </source>
</evidence>
<evidence type="ECO:0000256" key="5">
    <source>
        <dbReference type="ARBA" id="ARBA00022694"/>
    </source>
</evidence>
<comment type="catalytic activity">
    <reaction evidence="8">
        <text>a 5,6-dihydrouridine in mRNA + NAD(+) = a uridine in mRNA + NADH + H(+)</text>
        <dbReference type="Rhea" id="RHEA:69851"/>
        <dbReference type="Rhea" id="RHEA-COMP:14658"/>
        <dbReference type="Rhea" id="RHEA-COMP:17789"/>
        <dbReference type="ChEBI" id="CHEBI:15378"/>
        <dbReference type="ChEBI" id="CHEBI:57540"/>
        <dbReference type="ChEBI" id="CHEBI:57945"/>
        <dbReference type="ChEBI" id="CHEBI:65315"/>
        <dbReference type="ChEBI" id="CHEBI:74443"/>
    </reaction>
    <physiologicalReaction direction="right-to-left" evidence="8">
        <dbReference type="Rhea" id="RHEA:69853"/>
    </physiologicalReaction>
</comment>
<keyword evidence="3" id="KW-0288">FMN</keyword>
<dbReference type="eggNOG" id="KOG2334">
    <property type="taxonomic scope" value="Eukaryota"/>
</dbReference>
<gene>
    <name evidence="11" type="ordered locus">DEHA2B05720g</name>
</gene>
<dbReference type="AlphaFoldDB" id="Q6BX60"/>
<dbReference type="Pfam" id="PF01207">
    <property type="entry name" value="Dus"/>
    <property type="match status" value="1"/>
</dbReference>
<dbReference type="KEGG" id="dha:DEHA2B05720g"/>
<dbReference type="RefSeq" id="XP_457209.2">
    <property type="nucleotide sequence ID" value="XM_457209.2"/>
</dbReference>
<evidence type="ECO:0000256" key="9">
    <source>
        <dbReference type="ARBA" id="ARBA00049447"/>
    </source>
</evidence>
<reference evidence="11 12" key="1">
    <citation type="journal article" date="2004" name="Nature">
        <title>Genome evolution in yeasts.</title>
        <authorList>
            <consortium name="Genolevures"/>
            <person name="Dujon B."/>
            <person name="Sherman D."/>
            <person name="Fischer G."/>
            <person name="Durrens P."/>
            <person name="Casaregola S."/>
            <person name="Lafontaine I."/>
            <person name="de Montigny J."/>
            <person name="Marck C."/>
            <person name="Neuveglise C."/>
            <person name="Talla E."/>
            <person name="Goffard N."/>
            <person name="Frangeul L."/>
            <person name="Aigle M."/>
            <person name="Anthouard V."/>
            <person name="Babour A."/>
            <person name="Barbe V."/>
            <person name="Barnay S."/>
            <person name="Blanchin S."/>
            <person name="Beckerich J.M."/>
            <person name="Beyne E."/>
            <person name="Bleykasten C."/>
            <person name="Boisrame A."/>
            <person name="Boyer J."/>
            <person name="Cattolico L."/>
            <person name="Confanioleri F."/>
            <person name="de Daruvar A."/>
            <person name="Despons L."/>
            <person name="Fabre E."/>
            <person name="Fairhead C."/>
            <person name="Ferry-Dumazet H."/>
            <person name="Groppi A."/>
            <person name="Hantraye F."/>
            <person name="Hennequin C."/>
            <person name="Jauniaux N."/>
            <person name="Joyet P."/>
            <person name="Kachouri R."/>
            <person name="Kerrest A."/>
            <person name="Koszul R."/>
            <person name="Lemaire M."/>
            <person name="Lesur I."/>
            <person name="Ma L."/>
            <person name="Muller H."/>
            <person name="Nicaud J.M."/>
            <person name="Nikolski M."/>
            <person name="Oztas S."/>
            <person name="Ozier-Kalogeropoulos O."/>
            <person name="Pellenz S."/>
            <person name="Potier S."/>
            <person name="Richard G.F."/>
            <person name="Straub M.L."/>
            <person name="Suleau A."/>
            <person name="Swennene D."/>
            <person name="Tekaia F."/>
            <person name="Wesolowski-Louvel M."/>
            <person name="Westhof E."/>
            <person name="Wirth B."/>
            <person name="Zeniou-Meyer M."/>
            <person name="Zivanovic I."/>
            <person name="Bolotin-Fukuhara M."/>
            <person name="Thierry A."/>
            <person name="Bouchier C."/>
            <person name="Caudron B."/>
            <person name="Scarpelli C."/>
            <person name="Gaillardin C."/>
            <person name="Weissenbach J."/>
            <person name="Wincker P."/>
            <person name="Souciet J.L."/>
        </authorList>
    </citation>
    <scope>NUCLEOTIDE SEQUENCE [LARGE SCALE GENOMIC DNA]</scope>
    <source>
        <strain evidence="12">ATCC 36239 / CBS 767 / BCRC 21394 / JCM 1990 / NBRC 0083 / IGC 2968</strain>
    </source>
</reference>
<proteinExistence type="predicted"/>
<keyword evidence="12" id="KW-1185">Reference proteome</keyword>
<evidence type="ECO:0000256" key="7">
    <source>
        <dbReference type="ARBA" id="ARBA00023027"/>
    </source>
</evidence>
<dbReference type="OrthoDB" id="10262250at2759"/>
<evidence type="ECO:0000256" key="4">
    <source>
        <dbReference type="ARBA" id="ARBA00022664"/>
    </source>
</evidence>
<dbReference type="InterPro" id="IPR052582">
    <property type="entry name" value="tRNA-DUS-like"/>
</dbReference>
<sequence>MVSGSSPMIAFIGFKCIAILNCLHVILSEFSVSSLPWSIQIVSRSAFEVPLRGMVFRLVKTAISNIVPLKRTMVEYSGKLALAPMVRSGEIPTRLMALRYGADLVWTPEIVDKKLIKCERVINDDLGTVDFLDPNKKVVFRTYPAEESGKLIFQIGSADPELAVQAAKIVAQDVDGIDLNCGCPKPFSTHSGMGAALLTTPDLLESILRNLVSEVGKVYDIPISAKIRLLDDTDVTPSLELIDRLCKTGISNLTLHCRTPRMRNRDTPVRDFLPSIIDTVHANNVSFIINGSIRSRREFHLLQRKYGEKVGGMIAESAESNPTVFAETPLPWNQVVPEFIKIAQDMDNYPGNTKYIMLNQVPGKSKFYQKFCQVKTHKELLEIAETIGDEGNRIMMKYLQKDLLINPSDFEGYQYEMQNKRRLEHGDKINDNDKIDKKQKTVAVAV</sequence>
<dbReference type="InParanoid" id="Q6BX60"/>